<name>A0A0D0DEM5_9AGAM</name>
<organism evidence="2 3">
    <name type="scientific">Paxillus rubicundulus Ve08.2h10</name>
    <dbReference type="NCBI Taxonomy" id="930991"/>
    <lineage>
        <taxon>Eukaryota</taxon>
        <taxon>Fungi</taxon>
        <taxon>Dikarya</taxon>
        <taxon>Basidiomycota</taxon>
        <taxon>Agaricomycotina</taxon>
        <taxon>Agaricomycetes</taxon>
        <taxon>Agaricomycetidae</taxon>
        <taxon>Boletales</taxon>
        <taxon>Paxilineae</taxon>
        <taxon>Paxillaceae</taxon>
        <taxon>Paxillus</taxon>
    </lineage>
</organism>
<evidence type="ECO:0000256" key="1">
    <source>
        <dbReference type="SAM" id="MobiDB-lite"/>
    </source>
</evidence>
<reference evidence="3" key="2">
    <citation type="submission" date="2015-01" db="EMBL/GenBank/DDBJ databases">
        <title>Evolutionary Origins and Diversification of the Mycorrhizal Mutualists.</title>
        <authorList>
            <consortium name="DOE Joint Genome Institute"/>
            <consortium name="Mycorrhizal Genomics Consortium"/>
            <person name="Kohler A."/>
            <person name="Kuo A."/>
            <person name="Nagy L.G."/>
            <person name="Floudas D."/>
            <person name="Copeland A."/>
            <person name="Barry K.W."/>
            <person name="Cichocki N."/>
            <person name="Veneault-Fourrey C."/>
            <person name="LaButti K."/>
            <person name="Lindquist E.A."/>
            <person name="Lipzen A."/>
            <person name="Lundell T."/>
            <person name="Morin E."/>
            <person name="Murat C."/>
            <person name="Riley R."/>
            <person name="Ohm R."/>
            <person name="Sun H."/>
            <person name="Tunlid A."/>
            <person name="Henrissat B."/>
            <person name="Grigoriev I.V."/>
            <person name="Hibbett D.S."/>
            <person name="Martin F."/>
        </authorList>
    </citation>
    <scope>NUCLEOTIDE SEQUENCE [LARGE SCALE GENOMIC DNA]</scope>
    <source>
        <strain evidence="3">Ve08.2h10</strain>
    </source>
</reference>
<sequence>MALNQRFPTARPQVSDPQCIEMSVKLAEVRYSYEMRTAPCEVTPTRIAECLPLVWSACHQSTEFAKPQSDSIRSGSGASGPISR</sequence>
<proteinExistence type="predicted"/>
<feature type="region of interest" description="Disordered" evidence="1">
    <location>
        <begin position="65"/>
        <end position="84"/>
    </location>
</feature>
<dbReference type="EMBL" id="KN825011">
    <property type="protein sequence ID" value="KIK95967.1"/>
    <property type="molecule type" value="Genomic_DNA"/>
</dbReference>
<dbReference type="HOGENOM" id="CLU_2528133_0_0_1"/>
<protein>
    <submittedName>
        <fullName evidence="2">Uncharacterized protein</fullName>
    </submittedName>
</protein>
<dbReference type="InParanoid" id="A0A0D0DEM5"/>
<feature type="compositionally biased region" description="Polar residues" evidence="1">
    <location>
        <begin position="65"/>
        <end position="76"/>
    </location>
</feature>
<evidence type="ECO:0000313" key="3">
    <source>
        <dbReference type="Proteomes" id="UP000054538"/>
    </source>
</evidence>
<dbReference type="AlphaFoldDB" id="A0A0D0DEM5"/>
<evidence type="ECO:0000313" key="2">
    <source>
        <dbReference type="EMBL" id="KIK95967.1"/>
    </source>
</evidence>
<accession>A0A0D0DEM5</accession>
<keyword evidence="3" id="KW-1185">Reference proteome</keyword>
<dbReference type="Proteomes" id="UP000054538">
    <property type="component" value="Unassembled WGS sequence"/>
</dbReference>
<gene>
    <name evidence="2" type="ORF">PAXRUDRAFT_826489</name>
</gene>
<reference evidence="2 3" key="1">
    <citation type="submission" date="2014-04" db="EMBL/GenBank/DDBJ databases">
        <authorList>
            <consortium name="DOE Joint Genome Institute"/>
            <person name="Kuo A."/>
            <person name="Kohler A."/>
            <person name="Jargeat P."/>
            <person name="Nagy L.G."/>
            <person name="Floudas D."/>
            <person name="Copeland A."/>
            <person name="Barry K.W."/>
            <person name="Cichocki N."/>
            <person name="Veneault-Fourrey C."/>
            <person name="LaButti K."/>
            <person name="Lindquist E.A."/>
            <person name="Lipzen A."/>
            <person name="Lundell T."/>
            <person name="Morin E."/>
            <person name="Murat C."/>
            <person name="Sun H."/>
            <person name="Tunlid A."/>
            <person name="Henrissat B."/>
            <person name="Grigoriev I.V."/>
            <person name="Hibbett D.S."/>
            <person name="Martin F."/>
            <person name="Nordberg H.P."/>
            <person name="Cantor M.N."/>
            <person name="Hua S.X."/>
        </authorList>
    </citation>
    <scope>NUCLEOTIDE SEQUENCE [LARGE SCALE GENOMIC DNA]</scope>
    <source>
        <strain evidence="2 3">Ve08.2h10</strain>
    </source>
</reference>